<organism evidence="2 3">
    <name type="scientific">Rhamnusium bicolor</name>
    <dbReference type="NCBI Taxonomy" id="1586634"/>
    <lineage>
        <taxon>Eukaryota</taxon>
        <taxon>Metazoa</taxon>
        <taxon>Ecdysozoa</taxon>
        <taxon>Arthropoda</taxon>
        <taxon>Hexapoda</taxon>
        <taxon>Insecta</taxon>
        <taxon>Pterygota</taxon>
        <taxon>Neoptera</taxon>
        <taxon>Endopterygota</taxon>
        <taxon>Coleoptera</taxon>
        <taxon>Polyphaga</taxon>
        <taxon>Cucujiformia</taxon>
        <taxon>Chrysomeloidea</taxon>
        <taxon>Cerambycidae</taxon>
        <taxon>Lepturinae</taxon>
        <taxon>Rhagiini</taxon>
        <taxon>Rhamnusium</taxon>
    </lineage>
</organism>
<gene>
    <name evidence="2" type="ORF">NQ314_018619</name>
</gene>
<reference evidence="2" key="1">
    <citation type="journal article" date="2023" name="Insect Mol. Biol.">
        <title>Genome sequencing provides insights into the evolution of gene families encoding plant cell wall-degrading enzymes in longhorned beetles.</title>
        <authorList>
            <person name="Shin N.R."/>
            <person name="Okamura Y."/>
            <person name="Kirsch R."/>
            <person name="Pauchet Y."/>
        </authorList>
    </citation>
    <scope>NUCLEOTIDE SEQUENCE</scope>
    <source>
        <strain evidence="2">RBIC_L_NR</strain>
    </source>
</reference>
<accession>A0AAV8WRG4</accession>
<evidence type="ECO:0000313" key="3">
    <source>
        <dbReference type="Proteomes" id="UP001162156"/>
    </source>
</evidence>
<dbReference type="GO" id="GO:0006508">
    <property type="term" value="P:proteolysis"/>
    <property type="evidence" value="ECO:0007669"/>
    <property type="project" value="InterPro"/>
</dbReference>
<dbReference type="SUPFAM" id="SSF52129">
    <property type="entry name" value="Caspase-like"/>
    <property type="match status" value="1"/>
</dbReference>
<sequence length="84" mass="9485">MKIKVVQFAQDPRNNQYDICFVIIMGHGNVSEVSHETIIYGVDGNTISANDIQKNLRMKNARAFEENPKYSSSKYAGNTYLIAI</sequence>
<protein>
    <recommendedName>
        <fullName evidence="1">Peptidase C14 caspase domain-containing protein</fullName>
    </recommendedName>
</protein>
<keyword evidence="3" id="KW-1185">Reference proteome</keyword>
<dbReference type="InterPro" id="IPR029030">
    <property type="entry name" value="Caspase-like_dom_sf"/>
</dbReference>
<evidence type="ECO:0000313" key="2">
    <source>
        <dbReference type="EMBL" id="KAJ8928761.1"/>
    </source>
</evidence>
<evidence type="ECO:0000259" key="1">
    <source>
        <dbReference type="Pfam" id="PF00656"/>
    </source>
</evidence>
<dbReference type="EMBL" id="JANEYF010005267">
    <property type="protein sequence ID" value="KAJ8928761.1"/>
    <property type="molecule type" value="Genomic_DNA"/>
</dbReference>
<dbReference type="Pfam" id="PF00656">
    <property type="entry name" value="Peptidase_C14"/>
    <property type="match status" value="1"/>
</dbReference>
<dbReference type="GO" id="GO:0004197">
    <property type="term" value="F:cysteine-type endopeptidase activity"/>
    <property type="evidence" value="ECO:0007669"/>
    <property type="project" value="InterPro"/>
</dbReference>
<comment type="caution">
    <text evidence="2">The sequence shown here is derived from an EMBL/GenBank/DDBJ whole genome shotgun (WGS) entry which is preliminary data.</text>
</comment>
<name>A0AAV8WRG4_9CUCU</name>
<dbReference type="Proteomes" id="UP001162156">
    <property type="component" value="Unassembled WGS sequence"/>
</dbReference>
<feature type="domain" description="Peptidase C14 caspase" evidence="1">
    <location>
        <begin position="1"/>
        <end position="69"/>
    </location>
</feature>
<dbReference type="InterPro" id="IPR011600">
    <property type="entry name" value="Pept_C14_caspase"/>
</dbReference>
<dbReference type="AlphaFoldDB" id="A0AAV8WRG4"/>
<dbReference type="Gene3D" id="3.40.50.1460">
    <property type="match status" value="1"/>
</dbReference>
<proteinExistence type="predicted"/>